<evidence type="ECO:0000259" key="1">
    <source>
        <dbReference type="Pfam" id="PF16694"/>
    </source>
</evidence>
<protein>
    <submittedName>
        <fullName evidence="2">Cytochrome P460</fullName>
    </submittedName>
</protein>
<evidence type="ECO:0000313" key="3">
    <source>
        <dbReference type="Proteomes" id="UP000295707"/>
    </source>
</evidence>
<keyword evidence="3" id="KW-1185">Reference proteome</keyword>
<feature type="domain" description="Cytochrome P460" evidence="1">
    <location>
        <begin position="116"/>
        <end position="215"/>
    </location>
</feature>
<comment type="caution">
    <text evidence="2">The sequence shown here is derived from an EMBL/GenBank/DDBJ whole genome shotgun (WGS) entry which is preliminary data.</text>
</comment>
<evidence type="ECO:0000313" key="2">
    <source>
        <dbReference type="EMBL" id="TCK17715.1"/>
    </source>
</evidence>
<name>A0A4R1HBW1_9GAMM</name>
<dbReference type="EMBL" id="SMFX01000001">
    <property type="protein sequence ID" value="TCK17715.1"/>
    <property type="molecule type" value="Genomic_DNA"/>
</dbReference>
<dbReference type="Gene3D" id="3.50.70.20">
    <property type="entry name" value="Cytochrome P460"/>
    <property type="match status" value="1"/>
</dbReference>
<proteinExistence type="predicted"/>
<gene>
    <name evidence="2" type="ORF">DFR30_0957</name>
</gene>
<dbReference type="Proteomes" id="UP000295707">
    <property type="component" value="Unassembled WGS sequence"/>
</dbReference>
<organism evidence="2 3">
    <name type="scientific">Thiogranum longum</name>
    <dbReference type="NCBI Taxonomy" id="1537524"/>
    <lineage>
        <taxon>Bacteria</taxon>
        <taxon>Pseudomonadati</taxon>
        <taxon>Pseudomonadota</taxon>
        <taxon>Gammaproteobacteria</taxon>
        <taxon>Chromatiales</taxon>
        <taxon>Ectothiorhodospiraceae</taxon>
        <taxon>Thiogranum</taxon>
    </lineage>
</organism>
<dbReference type="CDD" id="cd20716">
    <property type="entry name" value="cyt_P460_fam"/>
    <property type="match status" value="1"/>
</dbReference>
<dbReference type="InterPro" id="IPR038142">
    <property type="entry name" value="Cytochrome_P460_sp"/>
</dbReference>
<dbReference type="AlphaFoldDB" id="A0A4R1HBW1"/>
<sequence>MKAPIAGKVTSIRLNYQVHSVAMSTSELSRMPALLTQTLSGVIFVALMVSCTSLIHRPAGTADDIEYARQLWSVLVQEHRVGRVAKVLKPFIGAARPHGWVLEVDSGMVEVAGHRGFVVVKKNYEGSHISVADVEKDRAKYLVSISVMFKREAGYDPEDKDWFWAQYQPDGKLVVMRKMGMKVAMAGRLMKGSTPDKNRGCIYCHSSAGGGDYIFYPDITVP</sequence>
<accession>A0A4R1HBW1</accession>
<dbReference type="Pfam" id="PF16694">
    <property type="entry name" value="Cytochrome_P460"/>
    <property type="match status" value="1"/>
</dbReference>
<reference evidence="2 3" key="1">
    <citation type="submission" date="2019-03" db="EMBL/GenBank/DDBJ databases">
        <title>Genomic Encyclopedia of Type Strains, Phase IV (KMG-IV): sequencing the most valuable type-strain genomes for metagenomic binning, comparative biology and taxonomic classification.</title>
        <authorList>
            <person name="Goeker M."/>
        </authorList>
    </citation>
    <scope>NUCLEOTIDE SEQUENCE [LARGE SCALE GENOMIC DNA]</scope>
    <source>
        <strain evidence="2 3">DSM 19610</strain>
    </source>
</reference>
<dbReference type="InterPro" id="IPR032033">
    <property type="entry name" value="Cytochrome_P460"/>
</dbReference>